<proteinExistence type="predicted"/>
<name>A0A2P4PV55_RHIID</name>
<evidence type="ECO:0000313" key="2">
    <source>
        <dbReference type="Proteomes" id="UP000018888"/>
    </source>
</evidence>
<organism evidence="1 2">
    <name type="scientific">Rhizophagus irregularis (strain DAOM 181602 / DAOM 197198 / MUCL 43194)</name>
    <name type="common">Arbuscular mycorrhizal fungus</name>
    <name type="synonym">Glomus intraradices</name>
    <dbReference type="NCBI Taxonomy" id="747089"/>
    <lineage>
        <taxon>Eukaryota</taxon>
        <taxon>Fungi</taxon>
        <taxon>Fungi incertae sedis</taxon>
        <taxon>Mucoromycota</taxon>
        <taxon>Glomeromycotina</taxon>
        <taxon>Glomeromycetes</taxon>
        <taxon>Glomerales</taxon>
        <taxon>Glomeraceae</taxon>
        <taxon>Rhizophagus</taxon>
    </lineage>
</organism>
<accession>A0A2P4PV55</accession>
<dbReference type="AlphaFoldDB" id="A0A2P4PV55"/>
<evidence type="ECO:0000313" key="1">
    <source>
        <dbReference type="EMBL" id="POG69256.1"/>
    </source>
</evidence>
<protein>
    <submittedName>
        <fullName evidence="1">Uncharacterized protein</fullName>
    </submittedName>
</protein>
<reference evidence="1 2" key="2">
    <citation type="journal article" date="2018" name="New Phytol.">
        <title>High intraspecific genome diversity in the model arbuscular mycorrhizal symbiont Rhizophagus irregularis.</title>
        <authorList>
            <person name="Chen E.C.H."/>
            <person name="Morin E."/>
            <person name="Beaudet D."/>
            <person name="Noel J."/>
            <person name="Yildirir G."/>
            <person name="Ndikumana S."/>
            <person name="Charron P."/>
            <person name="St-Onge C."/>
            <person name="Giorgi J."/>
            <person name="Kruger M."/>
            <person name="Marton T."/>
            <person name="Ropars J."/>
            <person name="Grigoriev I.V."/>
            <person name="Hainaut M."/>
            <person name="Henrissat B."/>
            <person name="Roux C."/>
            <person name="Martin F."/>
            <person name="Corradi N."/>
        </authorList>
    </citation>
    <scope>NUCLEOTIDE SEQUENCE [LARGE SCALE GENOMIC DNA]</scope>
    <source>
        <strain evidence="1 2">DAOM 197198</strain>
    </source>
</reference>
<reference evidence="1 2" key="1">
    <citation type="journal article" date="2013" name="Proc. Natl. Acad. Sci. U.S.A.">
        <title>Genome of an arbuscular mycorrhizal fungus provides insight into the oldest plant symbiosis.</title>
        <authorList>
            <person name="Tisserant E."/>
            <person name="Malbreil M."/>
            <person name="Kuo A."/>
            <person name="Kohler A."/>
            <person name="Symeonidi A."/>
            <person name="Balestrini R."/>
            <person name="Charron P."/>
            <person name="Duensing N."/>
            <person name="Frei Dit Frey N."/>
            <person name="Gianinazzi-Pearson V."/>
            <person name="Gilbert L.B."/>
            <person name="Handa Y."/>
            <person name="Herr J.R."/>
            <person name="Hijri M."/>
            <person name="Koul R."/>
            <person name="Kawaguchi M."/>
            <person name="Krajinski F."/>
            <person name="Lammers P.J."/>
            <person name="Masclaux F.G."/>
            <person name="Murat C."/>
            <person name="Morin E."/>
            <person name="Ndikumana S."/>
            <person name="Pagni M."/>
            <person name="Petitpierre D."/>
            <person name="Requena N."/>
            <person name="Rosikiewicz P."/>
            <person name="Riley R."/>
            <person name="Saito K."/>
            <person name="San Clemente H."/>
            <person name="Shapiro H."/>
            <person name="van Tuinen D."/>
            <person name="Becard G."/>
            <person name="Bonfante P."/>
            <person name="Paszkowski U."/>
            <person name="Shachar-Hill Y.Y."/>
            <person name="Tuskan G.A."/>
            <person name="Young P.W."/>
            <person name="Sanders I.R."/>
            <person name="Henrissat B."/>
            <person name="Rensing S.A."/>
            <person name="Grigoriev I.V."/>
            <person name="Corradi N."/>
            <person name="Roux C."/>
            <person name="Martin F."/>
        </authorList>
    </citation>
    <scope>NUCLEOTIDE SEQUENCE [LARGE SCALE GENOMIC DNA]</scope>
    <source>
        <strain evidence="1 2">DAOM 197198</strain>
    </source>
</reference>
<dbReference type="Proteomes" id="UP000018888">
    <property type="component" value="Unassembled WGS sequence"/>
</dbReference>
<dbReference type="EMBL" id="AUPC02000139">
    <property type="protein sequence ID" value="POG69256.1"/>
    <property type="molecule type" value="Genomic_DNA"/>
</dbReference>
<sequence>MSLQLHDRELVVVFQTRVDNFYMKIQNEKVNITIDHHFQVNYPFARIILTV</sequence>
<gene>
    <name evidence="1" type="ORF">GLOIN_2v1629452</name>
</gene>
<comment type="caution">
    <text evidence="1">The sequence shown here is derived from an EMBL/GenBank/DDBJ whole genome shotgun (WGS) entry which is preliminary data.</text>
</comment>
<keyword evidence="2" id="KW-1185">Reference proteome</keyword>